<dbReference type="Proteomes" id="UP000295706">
    <property type="component" value="Unassembled WGS sequence"/>
</dbReference>
<feature type="domain" description="DUF11" evidence="4">
    <location>
        <begin position="1757"/>
        <end position="1866"/>
    </location>
</feature>
<reference evidence="8 9" key="1">
    <citation type="submission" date="2019-02" db="EMBL/GenBank/DDBJ databases">
        <title>Arundinibacter roseus gen. nov., sp. nov., a new member of the family Cytophagaceae.</title>
        <authorList>
            <person name="Szuroczki S."/>
            <person name="Khayer B."/>
            <person name="Sproer C."/>
            <person name="Toumi M."/>
            <person name="Szabo A."/>
            <person name="Felfoldi T."/>
            <person name="Schumann P."/>
            <person name="Toth E."/>
        </authorList>
    </citation>
    <scope>NUCLEOTIDE SEQUENCE [LARGE SCALE GENOMIC DNA]</scope>
    <source>
        <strain evidence="8 9">DMA-k-7a</strain>
    </source>
</reference>
<keyword evidence="9" id="KW-1185">Reference proteome</keyword>
<dbReference type="Pfam" id="PF01345">
    <property type="entry name" value="DUF11"/>
    <property type="match status" value="1"/>
</dbReference>
<dbReference type="NCBIfam" id="TIGR01451">
    <property type="entry name" value="B_ant_repeat"/>
    <property type="match status" value="1"/>
</dbReference>
<dbReference type="EMBL" id="SMJU01000015">
    <property type="protein sequence ID" value="TDB61164.1"/>
    <property type="molecule type" value="Genomic_DNA"/>
</dbReference>
<evidence type="ECO:0000259" key="4">
    <source>
        <dbReference type="Pfam" id="PF01345"/>
    </source>
</evidence>
<evidence type="ECO:0000256" key="1">
    <source>
        <dbReference type="ARBA" id="ARBA00004613"/>
    </source>
</evidence>
<evidence type="ECO:0000259" key="7">
    <source>
        <dbReference type="Pfam" id="PF20597"/>
    </source>
</evidence>
<dbReference type="Gene3D" id="2.60.40.10">
    <property type="entry name" value="Immunoglobulins"/>
    <property type="match status" value="1"/>
</dbReference>
<dbReference type="RefSeq" id="WP_132121069.1">
    <property type="nucleotide sequence ID" value="NZ_SMJU01000015.1"/>
</dbReference>
<dbReference type="Pfam" id="PF17210">
    <property type="entry name" value="SdrD_B"/>
    <property type="match status" value="1"/>
</dbReference>
<sequence length="1976" mass="204194">MNPLYFGMGGFALFRMECRYVPLLTFFLLLNLPLLAQNPLAPAGKFNVFTQGNATLISNESEGAVAIGGNLTVGGNYQVAFISSGDFTQPAFPTVKIGLVVGGGVKLQNGTLRVLNNGFIKIGNCAGGGDLNALKVWFRDQNNATSPIKITKSTDGYANPSSFIELNGNVNTFYSSLADTASNPICQPNVIDFATAFTTLKANSQTLTNCVGNVRTTNANGDVVTNFSGQNLYLRDPLDGLPANTTRVLNITGADLNAVNNITFSFTPTASQPLVINVSTGATFSWNVTNQNVNGSMRYIIWNFPNATTLNIEGNATIEGSVLAPYATITKTVNNSNVQGQLIGQTLLVDDGEMHNYPFEGNVTCGTPVCNAPTPFADGITRCGPGTVTFAASGCTNGFTAKWFDAANLSNQVGSGNSFTTPSLSSTTNYFLSCVKNDDATCKSLPLTVTATVNPAVTVSISGPETVCGTELPVTYTGSPAGGSFNLPGGIPEGAITVNANGLTINPATSLASLTFSYAVTGTNGCGGSASKSVTINNGGTKINLSPAILCENQSSTYTDPEGTTGTWSGFGVTDTGTGATISAAQALIQSGTTAPATVYIYYTQTNGACTRKDSGLVTINPRPVVTIAGPETVCASELPVNFTASPVGGTFNLPNGLPQGAVTINGHVVTINAGSTLTSLTFGYSYTDPQTGCSANTTKTISISPAPKPTVNSPTICEGETTTLTAAACAGSLLWSNSATSASINVSPITTTTYTVTCTIGDCEGTATATVTVNPKPEISISGDPVCSSDLTTFTVNFAATTNAIITADKGTISGNSVTGVPAGETVKIIATLNGCSDTLTITKDCDCPTITPPTLAAAPTAICVGESTTLSASGCTGTVTFFADQALNQPLASLTVSPTATKIYYATCTDQASDCVSQPAEITVTVNEKPEISISGDPVCSSDLTTFTVNFNATTNAIITADKGTITGNSVTGVPAGETVKIVATLNGCSDTLTITKDCDCPTTTPPTLAATPTAICVGESTTLSASGCTGTVTFFADQALNQPLASLTVSPTATKTYYATCTDQASDCVSQPAEITVTVNEKPEISISATTCSTDGLTFDIAFTATPNATVTANKGTLSGNTVIGIASGDTVKLIVSLNGCIDSTTATQNCLVPTGSLGDFVWKDLNDNGQQDDDEPGVEAIKIILWSAVNNLPAQKLDSTQTSTAGAYGFTNLPKGDYIVQIDLTTLPDSCEISDKKNIGNDATDSDFSTDGLSDVVSLDPALGGLNKDNPTIDAALLSPCIRPELGSITISAATCTNLNTNNDASFALSGLQNAARYTYATSPGELSNYAAATNLTGTNLAISGLPNPGAPAGQTYYIRLFASEDCFTDTLIQIPFRDCNIDCVKPEAGNDVFLCSPTSEVNLPDATPEQQWIAGAGNPGGSIDISSGLVTGLTNDGIYTYILLDAGLGSTCSDTVFVLKGSITLSNLATCEDTLTLPLFVNGTWAAAAGNTATVTPAGQISGMSIPGMYTFVLTNGDCQATLLVERQACDTPCPVFSLVGNASDTLCSGYYGEALSAKIGTNLPVKLVRFTSPQTSATVYSGGELIETLTPIDSLVSWPIGLPGSQFPANSGTTPVTYYMYLIADDTTALPTGCRPFAEKRYTVLPLPKFTMSTEPVCVDSTTYTVTLTIQTSGTFNVVLANGLSSIGNGPIPQGILQEANDITGNGGTVSFTLPLADSSAVILVTNVATGCASADALINPTIVTCDKRYDLALDKSIDKKLAMIGETINYTIRVWNEGEGNATGVEVTDLLNAGVQYMTHATAQGNYTAATGIWQVGNLAVGDTAILSIAVKVVAEGVWFNTAEISKMNEKDIDSTPDNGNESEDDIDRECFTVPILLCRGQSSTIELAVPMQYSNVVWFRKVQGGQPVQVAIGNTLSATETEPGSYEYTFTSSAGSCPAEGCCPIILAVQDCCPVEICVPFTLKRVKL</sequence>
<evidence type="ECO:0000259" key="6">
    <source>
        <dbReference type="Pfam" id="PF19081"/>
    </source>
</evidence>
<proteinExistence type="predicted"/>
<dbReference type="OrthoDB" id="9805017at2"/>
<evidence type="ECO:0000313" key="8">
    <source>
        <dbReference type="EMBL" id="TDB61164.1"/>
    </source>
</evidence>
<dbReference type="InterPro" id="IPR001434">
    <property type="entry name" value="OmcB-like_DUF11"/>
</dbReference>
<organism evidence="8 9">
    <name type="scientific">Arundinibacter roseus</name>
    <dbReference type="NCBI Taxonomy" id="2070510"/>
    <lineage>
        <taxon>Bacteria</taxon>
        <taxon>Pseudomonadati</taxon>
        <taxon>Bacteroidota</taxon>
        <taxon>Cytophagia</taxon>
        <taxon>Cytophagales</taxon>
        <taxon>Spirosomataceae</taxon>
        <taxon>Arundinibacter</taxon>
    </lineage>
</organism>
<keyword evidence="2" id="KW-0964">Secreted</keyword>
<dbReference type="Gene3D" id="2.60.40.3080">
    <property type="match status" value="1"/>
</dbReference>
<comment type="subcellular location">
    <subcellularLocation>
        <location evidence="1">Secreted</location>
    </subcellularLocation>
</comment>
<dbReference type="NCBIfam" id="TIGR04215">
    <property type="entry name" value="choice_anch_A"/>
    <property type="match status" value="1"/>
</dbReference>
<dbReference type="InterPro" id="IPR044023">
    <property type="entry name" value="Ig_7"/>
</dbReference>
<evidence type="ECO:0000256" key="3">
    <source>
        <dbReference type="ARBA" id="ARBA00022729"/>
    </source>
</evidence>
<evidence type="ECO:0000259" key="5">
    <source>
        <dbReference type="Pfam" id="PF17210"/>
    </source>
</evidence>
<dbReference type="Pfam" id="PF19081">
    <property type="entry name" value="Ig_7"/>
    <property type="match status" value="1"/>
</dbReference>
<dbReference type="GO" id="GO:0005576">
    <property type="term" value="C:extracellular region"/>
    <property type="evidence" value="ECO:0007669"/>
    <property type="project" value="UniProtKB-SubCell"/>
</dbReference>
<protein>
    <submittedName>
        <fullName evidence="8">Choice-of-anchor A family protein</fullName>
    </submittedName>
</protein>
<gene>
    <name evidence="8" type="ORF">EZE20_20070</name>
</gene>
<feature type="domain" description="Ig-like" evidence="6">
    <location>
        <begin position="373"/>
        <end position="455"/>
    </location>
</feature>
<dbReference type="InterPro" id="IPR047589">
    <property type="entry name" value="DUF11_rpt"/>
</dbReference>
<evidence type="ECO:0000313" key="9">
    <source>
        <dbReference type="Proteomes" id="UP000295706"/>
    </source>
</evidence>
<comment type="caution">
    <text evidence="8">The sequence shown here is derived from an EMBL/GenBank/DDBJ whole genome shotgun (WGS) entry which is preliminary data.</text>
</comment>
<dbReference type="InterPro" id="IPR026588">
    <property type="entry name" value="Choice_anch_A"/>
</dbReference>
<feature type="domain" description="Choice-of-anchor A" evidence="7">
    <location>
        <begin position="39"/>
        <end position="356"/>
    </location>
</feature>
<accession>A0A4R4K1I4</accession>
<dbReference type="InterPro" id="IPR033764">
    <property type="entry name" value="Sdr_B"/>
</dbReference>
<keyword evidence="3" id="KW-0732">Signal</keyword>
<dbReference type="InterPro" id="IPR013783">
    <property type="entry name" value="Ig-like_fold"/>
</dbReference>
<feature type="domain" description="SD-repeat containing protein B" evidence="5">
    <location>
        <begin position="1160"/>
        <end position="1280"/>
    </location>
</feature>
<name>A0A4R4K1I4_9BACT</name>
<dbReference type="Pfam" id="PF20597">
    <property type="entry name" value="pAdhesive_15"/>
    <property type="match status" value="1"/>
</dbReference>
<evidence type="ECO:0000256" key="2">
    <source>
        <dbReference type="ARBA" id="ARBA00022525"/>
    </source>
</evidence>
<dbReference type="SUPFAM" id="SSF117074">
    <property type="entry name" value="Hypothetical protein PA1324"/>
    <property type="match status" value="1"/>
</dbReference>